<gene>
    <name evidence="2" type="ORF">SAMN04488089_11026</name>
</gene>
<comment type="caution">
    <text evidence="2">The sequence shown here is derived from an EMBL/GenBank/DDBJ whole genome shotgun (WGS) entry which is preliminary data.</text>
</comment>
<dbReference type="SUPFAM" id="SSF47413">
    <property type="entry name" value="lambda repressor-like DNA-binding domains"/>
    <property type="match status" value="1"/>
</dbReference>
<dbReference type="AlphaFoldDB" id="A0AAJ4W4Y2"/>
<dbReference type="InterPro" id="IPR053830">
    <property type="entry name" value="DUF6922"/>
</dbReference>
<dbReference type="RefSeq" id="WP_041890078.1">
    <property type="nucleotide sequence ID" value="NZ_CP010817.1"/>
</dbReference>
<dbReference type="EMBL" id="FOFY01000010">
    <property type="protein sequence ID" value="SER15574.1"/>
    <property type="molecule type" value="Genomic_DNA"/>
</dbReference>
<keyword evidence="3" id="KW-1185">Reference proteome</keyword>
<sequence>MKKIYEQYKGIHPGIILDRELKKRSIKQRPLALLLDEHPQTFNAITKGKRAMPIPLALKVERELGIEEGTFSILQVYYDIAKVKETEATKPNISLLTPALFWDTDINKINWTKQYKSVILRIFERGNETDKEEIVRFYGEDKVNEVLRSADNSLQYSPKINRL</sequence>
<evidence type="ECO:0000313" key="2">
    <source>
        <dbReference type="EMBL" id="SER15574.1"/>
    </source>
</evidence>
<proteinExistence type="predicted"/>
<dbReference type="CDD" id="cd00093">
    <property type="entry name" value="HTH_XRE"/>
    <property type="match status" value="1"/>
</dbReference>
<organism evidence="2 3">
    <name type="scientific">Myroides profundi</name>
    <dbReference type="NCBI Taxonomy" id="480520"/>
    <lineage>
        <taxon>Bacteria</taxon>
        <taxon>Pseudomonadati</taxon>
        <taxon>Bacteroidota</taxon>
        <taxon>Flavobacteriia</taxon>
        <taxon>Flavobacteriales</taxon>
        <taxon>Flavobacteriaceae</taxon>
        <taxon>Myroides</taxon>
    </lineage>
</organism>
<reference evidence="2 3" key="1">
    <citation type="submission" date="2016-10" db="EMBL/GenBank/DDBJ databases">
        <authorList>
            <person name="Varghese N."/>
            <person name="Submissions S."/>
        </authorList>
    </citation>
    <scope>NUCLEOTIDE SEQUENCE [LARGE SCALE GENOMIC DNA]</scope>
    <source>
        <strain evidence="3">DSM 19823 / KCTC 23066 / CCTCC M 208030 / D25</strain>
    </source>
</reference>
<name>A0AAJ4W4Y2_MYRPR</name>
<evidence type="ECO:0000259" key="1">
    <source>
        <dbReference type="Pfam" id="PF21956"/>
    </source>
</evidence>
<evidence type="ECO:0000313" key="3">
    <source>
        <dbReference type="Proteomes" id="UP000183496"/>
    </source>
</evidence>
<dbReference type="InterPro" id="IPR001387">
    <property type="entry name" value="Cro/C1-type_HTH"/>
</dbReference>
<dbReference type="Pfam" id="PF21956">
    <property type="entry name" value="DUF6922"/>
    <property type="match status" value="1"/>
</dbReference>
<dbReference type="InterPro" id="IPR010982">
    <property type="entry name" value="Lambda_DNA-bd_dom_sf"/>
</dbReference>
<dbReference type="Gene3D" id="1.10.260.40">
    <property type="entry name" value="lambda repressor-like DNA-binding domains"/>
    <property type="match status" value="1"/>
</dbReference>
<dbReference type="GO" id="GO:0003677">
    <property type="term" value="F:DNA binding"/>
    <property type="evidence" value="ECO:0007669"/>
    <property type="project" value="InterPro"/>
</dbReference>
<feature type="domain" description="DUF6922" evidence="1">
    <location>
        <begin position="97"/>
        <end position="147"/>
    </location>
</feature>
<dbReference type="KEGG" id="mpw:MPR_1138"/>
<protein>
    <submittedName>
        <fullName evidence="2">Plasmid maintenance system antidote protein VapI, contains XRE-type HTH domain</fullName>
    </submittedName>
</protein>
<dbReference type="Proteomes" id="UP000183496">
    <property type="component" value="Unassembled WGS sequence"/>
</dbReference>
<accession>A0AAJ4W4Y2</accession>